<gene>
    <name evidence="2" type="ORF">KJ970_05980</name>
</gene>
<dbReference type="GO" id="GO:0003676">
    <property type="term" value="F:nucleic acid binding"/>
    <property type="evidence" value="ECO:0007669"/>
    <property type="project" value="InterPro"/>
</dbReference>
<dbReference type="EMBL" id="JAHJDP010000032">
    <property type="protein sequence ID" value="MBU2690459.1"/>
    <property type="molecule type" value="Genomic_DNA"/>
</dbReference>
<dbReference type="AlphaFoldDB" id="A0A948W5J0"/>
<dbReference type="Gene3D" id="1.10.30.50">
    <property type="match status" value="1"/>
</dbReference>
<dbReference type="Proteomes" id="UP000777784">
    <property type="component" value="Unassembled WGS sequence"/>
</dbReference>
<dbReference type="GO" id="GO:0008270">
    <property type="term" value="F:zinc ion binding"/>
    <property type="evidence" value="ECO:0007669"/>
    <property type="project" value="InterPro"/>
</dbReference>
<dbReference type="InterPro" id="IPR003615">
    <property type="entry name" value="HNH_nuc"/>
</dbReference>
<protein>
    <submittedName>
        <fullName evidence="2">HNH endonuclease</fullName>
    </submittedName>
</protein>
<feature type="domain" description="HNH nuclease" evidence="1">
    <location>
        <begin position="42"/>
        <end position="94"/>
    </location>
</feature>
<evidence type="ECO:0000313" key="3">
    <source>
        <dbReference type="Proteomes" id="UP000777784"/>
    </source>
</evidence>
<organism evidence="2 3">
    <name type="scientific">Eiseniibacteriota bacterium</name>
    <dbReference type="NCBI Taxonomy" id="2212470"/>
    <lineage>
        <taxon>Bacteria</taxon>
        <taxon>Candidatus Eiseniibacteriota</taxon>
    </lineage>
</organism>
<keyword evidence="2" id="KW-0255">Endonuclease</keyword>
<dbReference type="CDD" id="cd00085">
    <property type="entry name" value="HNHc"/>
    <property type="match status" value="1"/>
</dbReference>
<name>A0A948W5J0_UNCEI</name>
<comment type="caution">
    <text evidence="2">The sequence shown here is derived from an EMBL/GenBank/DDBJ whole genome shotgun (WGS) entry which is preliminary data.</text>
</comment>
<accession>A0A948W5J0</accession>
<keyword evidence="2" id="KW-0378">Hydrolase</keyword>
<dbReference type="Pfam" id="PF01844">
    <property type="entry name" value="HNH"/>
    <property type="match status" value="1"/>
</dbReference>
<reference evidence="2" key="1">
    <citation type="submission" date="2021-05" db="EMBL/GenBank/DDBJ databases">
        <title>Energy efficiency and biological interactions define the core microbiome of deep oligotrophic groundwater.</title>
        <authorList>
            <person name="Mehrshad M."/>
            <person name="Lopez-Fernandez M."/>
            <person name="Bell E."/>
            <person name="Bernier-Latmani R."/>
            <person name="Bertilsson S."/>
            <person name="Dopson M."/>
        </authorList>
    </citation>
    <scope>NUCLEOTIDE SEQUENCE</scope>
    <source>
        <strain evidence="2">Modern_marine.mb.64</strain>
    </source>
</reference>
<dbReference type="SMART" id="SM00507">
    <property type="entry name" value="HNHc"/>
    <property type="match status" value="1"/>
</dbReference>
<keyword evidence="2" id="KW-0540">Nuclease</keyword>
<evidence type="ECO:0000313" key="2">
    <source>
        <dbReference type="EMBL" id="MBU2690459.1"/>
    </source>
</evidence>
<dbReference type="InterPro" id="IPR002711">
    <property type="entry name" value="HNH"/>
</dbReference>
<dbReference type="GO" id="GO:0004519">
    <property type="term" value="F:endonuclease activity"/>
    <property type="evidence" value="ECO:0007669"/>
    <property type="project" value="UniProtKB-KW"/>
</dbReference>
<evidence type="ECO:0000259" key="1">
    <source>
        <dbReference type="SMART" id="SM00507"/>
    </source>
</evidence>
<proteinExistence type="predicted"/>
<sequence>WFKARTLTEIEAGRPLQPWETLLYVLQRFFEVWDDDRLVREATEYKILERDGWQCAAPGCSSRRSLEVHHIIPRARGGSDEPDNLITLCSVHHRGIVHQMRMRCEGDAPGGVIYTLGLRISAECEEPAYRGDVRMRPAADFDLNHDGPK</sequence>
<feature type="non-terminal residue" evidence="2">
    <location>
        <position position="1"/>
    </location>
</feature>